<dbReference type="PANTHER" id="PTHR47961:SF4">
    <property type="entry name" value="ACTIVATING SIGNAL COINTEGRATOR 1 COMPLEX SUBUNIT 3"/>
    <property type="match status" value="1"/>
</dbReference>
<dbReference type="FunFam" id="3.40.50.300:FF:000254">
    <property type="entry name" value="U5 small nuclear ribonucleoprotein helicase"/>
    <property type="match status" value="1"/>
</dbReference>
<dbReference type="FunFam" id="3.40.50.300:FF:000062">
    <property type="entry name" value="U5 small nuclear ribonucleoprotein helicase"/>
    <property type="match status" value="1"/>
</dbReference>
<dbReference type="EMBL" id="VZSX01000477">
    <property type="protein sequence ID" value="NXA44149.1"/>
    <property type="molecule type" value="Genomic_DNA"/>
</dbReference>
<dbReference type="CDD" id="cd18795">
    <property type="entry name" value="SF2_C_Ski2"/>
    <property type="match status" value="2"/>
</dbReference>
<dbReference type="Gene3D" id="1.10.10.10">
    <property type="entry name" value="Winged helix-like DNA-binding domain superfamily/Winged helix DNA-binding domain"/>
    <property type="match status" value="2"/>
</dbReference>
<dbReference type="Gene3D" id="1.10.150.20">
    <property type="entry name" value="5' to 3' exonuclease, C-terminal subdomain"/>
    <property type="match status" value="2"/>
</dbReference>
<keyword evidence="16" id="KW-1185">Reference proteome</keyword>
<keyword evidence="3" id="KW-0677">Repeat</keyword>
<evidence type="ECO:0000256" key="6">
    <source>
        <dbReference type="ARBA" id="ARBA00022806"/>
    </source>
</evidence>
<keyword evidence="5" id="KW-0378">Hydrolase</keyword>
<keyword evidence="6 15" id="KW-0347">Helicase</keyword>
<evidence type="ECO:0000256" key="8">
    <source>
        <dbReference type="ARBA" id="ARBA00023242"/>
    </source>
</evidence>
<dbReference type="PROSITE" id="PS51192">
    <property type="entry name" value="HELICASE_ATP_BIND_1"/>
    <property type="match status" value="1"/>
</dbReference>
<evidence type="ECO:0000256" key="5">
    <source>
        <dbReference type="ARBA" id="ARBA00022801"/>
    </source>
</evidence>
<dbReference type="GO" id="GO:0016787">
    <property type="term" value="F:hydrolase activity"/>
    <property type="evidence" value="ECO:0007669"/>
    <property type="project" value="UniProtKB-KW"/>
</dbReference>
<dbReference type="GO" id="GO:0005524">
    <property type="term" value="F:ATP binding"/>
    <property type="evidence" value="ECO:0007669"/>
    <property type="project" value="UniProtKB-KW"/>
</dbReference>
<dbReference type="InterPro" id="IPR036388">
    <property type="entry name" value="WH-like_DNA-bd_sf"/>
</dbReference>
<dbReference type="SMART" id="SM00973">
    <property type="entry name" value="Sec63"/>
    <property type="match status" value="2"/>
</dbReference>
<feature type="domain" description="Helicase C-terminal" evidence="14">
    <location>
        <begin position="857"/>
        <end position="1065"/>
    </location>
</feature>
<organism evidence="15 16">
    <name type="scientific">Eudromia elegans</name>
    <name type="common">Elegant crested-tinamou</name>
    <dbReference type="NCBI Taxonomy" id="8805"/>
    <lineage>
        <taxon>Eukaryota</taxon>
        <taxon>Metazoa</taxon>
        <taxon>Chordata</taxon>
        <taxon>Craniata</taxon>
        <taxon>Vertebrata</taxon>
        <taxon>Euteleostomi</taxon>
        <taxon>Archelosauria</taxon>
        <taxon>Archosauria</taxon>
        <taxon>Dinosauria</taxon>
        <taxon>Saurischia</taxon>
        <taxon>Theropoda</taxon>
        <taxon>Coelurosauria</taxon>
        <taxon>Aves</taxon>
        <taxon>Palaeognathae</taxon>
        <taxon>Tinamiformes</taxon>
        <taxon>Tinamidae</taxon>
        <taxon>Eudromia</taxon>
    </lineage>
</organism>
<accession>A0A7K7VRX0</accession>
<dbReference type="Proteomes" id="UP000533954">
    <property type="component" value="Unassembled WGS sequence"/>
</dbReference>
<dbReference type="Pfam" id="PF00271">
    <property type="entry name" value="Helicase_C"/>
    <property type="match status" value="1"/>
</dbReference>
<dbReference type="GO" id="GO:0003676">
    <property type="term" value="F:nucleic acid binding"/>
    <property type="evidence" value="ECO:0007669"/>
    <property type="project" value="InterPro"/>
</dbReference>
<dbReference type="SMART" id="SM00490">
    <property type="entry name" value="HELICc"/>
    <property type="match status" value="2"/>
</dbReference>
<evidence type="ECO:0000256" key="12">
    <source>
        <dbReference type="ARBA" id="ARBA00077567"/>
    </source>
</evidence>
<dbReference type="InterPro" id="IPR036390">
    <property type="entry name" value="WH_DNA-bd_sf"/>
</dbReference>
<reference evidence="15 16" key="1">
    <citation type="submission" date="2019-09" db="EMBL/GenBank/DDBJ databases">
        <title>Bird 10,000 Genomes (B10K) Project - Family phase.</title>
        <authorList>
            <person name="Zhang G."/>
        </authorList>
    </citation>
    <scope>NUCLEOTIDE SEQUENCE [LARGE SCALE GENOMIC DNA]</scope>
    <source>
        <strain evidence="15">B10K-LSUMZ-16893</strain>
    </source>
</reference>
<evidence type="ECO:0000256" key="10">
    <source>
        <dbReference type="ARBA" id="ARBA00064629"/>
    </source>
</evidence>
<comment type="catalytic activity">
    <reaction evidence="9">
        <text>ATP + H2O = ADP + phosphate + H(+)</text>
        <dbReference type="Rhea" id="RHEA:13065"/>
        <dbReference type="ChEBI" id="CHEBI:15377"/>
        <dbReference type="ChEBI" id="CHEBI:15378"/>
        <dbReference type="ChEBI" id="CHEBI:30616"/>
        <dbReference type="ChEBI" id="CHEBI:43474"/>
        <dbReference type="ChEBI" id="CHEBI:456216"/>
        <dbReference type="EC" id="3.6.4.13"/>
    </reaction>
</comment>
<comment type="subunit">
    <text evidence="10">Component of a core complex containing at least PRPF8, SNRNP200, EFTUD2 and SNRNP40. Component of the U5 snRNP and U4/U6-U5 tri-snRNP complexes, building blocks of the spliceosome. Component of the U4/U6-U5 tri-snRNP complex composed of the U4, U6 and U5 snRNAs and at least PRPF3, PRPF4, PRPF6, PRPF8, PRPF31, SNRNP200, TXNL4A, SNRNP40, DDX23, CD2BP2, PPIH, SNU13, EFTUD2, SART1 and USP39. Component of precatalytic, catalytic and postcatalytic spliceosomal complexes. Component of the minor spliceosome, which splices U12-type introns. Interacts with C9orf78; the interaction is direct and mutually exclusive with its interaction with WBP4. Interacts with WBP4; the interaction is mutually exclusive with its interaction with C9orf78. Interacts with PRPF8. Interacts with TSSC4; the interaction is direct, excludes recruitment of C9ORF78 and WBP4 to SNRNP200 and negatively regulates its RNA helicase activity.</text>
</comment>
<dbReference type="InterPro" id="IPR027417">
    <property type="entry name" value="P-loop_NTPase"/>
</dbReference>
<dbReference type="FunFam" id="2.60.40.150:FF:000004">
    <property type="entry name" value="RNA helicase, activating signal cointegrator 1"/>
    <property type="match status" value="1"/>
</dbReference>
<dbReference type="FunFam" id="1.10.10.10:FF:000024">
    <property type="entry name" value="U5 small nuclear ribonucleoprotein helicase"/>
    <property type="match status" value="1"/>
</dbReference>
<evidence type="ECO:0000256" key="7">
    <source>
        <dbReference type="ARBA" id="ARBA00022840"/>
    </source>
</evidence>
<dbReference type="InterPro" id="IPR035892">
    <property type="entry name" value="C2_domain_sf"/>
</dbReference>
<dbReference type="FunFam" id="1.10.3380.10:FF:000004">
    <property type="entry name" value="U5 small nuclear ribonucleoprotein 200 kDa helicase"/>
    <property type="match status" value="1"/>
</dbReference>
<dbReference type="FunFam" id="1.10.150.20:FF:000013">
    <property type="entry name" value="U5 small nuclear ribonucleoprotein kDa helicase"/>
    <property type="match status" value="1"/>
</dbReference>
<dbReference type="SUPFAM" id="SSF81296">
    <property type="entry name" value="E set domains"/>
    <property type="match status" value="1"/>
</dbReference>
<protein>
    <recommendedName>
        <fullName evidence="2">RNA helicase</fullName>
        <ecNumber evidence="2">3.6.4.13</ecNumber>
    </recommendedName>
    <alternativeName>
        <fullName evidence="11">BRR2 homolog</fullName>
    </alternativeName>
    <alternativeName>
        <fullName evidence="12">U5 snRNP-specific 200 kDa protein</fullName>
    </alternativeName>
</protein>
<dbReference type="InterPro" id="IPR050474">
    <property type="entry name" value="Hel308_SKI2-like"/>
</dbReference>
<proteinExistence type="predicted"/>
<evidence type="ECO:0000256" key="3">
    <source>
        <dbReference type="ARBA" id="ARBA00022737"/>
    </source>
</evidence>
<evidence type="ECO:0000259" key="13">
    <source>
        <dbReference type="PROSITE" id="PS51192"/>
    </source>
</evidence>
<evidence type="ECO:0000259" key="14">
    <source>
        <dbReference type="PROSITE" id="PS51194"/>
    </source>
</evidence>
<dbReference type="InterPro" id="IPR011545">
    <property type="entry name" value="DEAD/DEAH_box_helicase_dom"/>
</dbReference>
<gene>
    <name evidence="15" type="primary">Snrnp200_0</name>
    <name evidence="15" type="ORF">EUDELE_R09920</name>
</gene>
<evidence type="ECO:0000313" key="16">
    <source>
        <dbReference type="Proteomes" id="UP000533954"/>
    </source>
</evidence>
<dbReference type="Pfam" id="PF00270">
    <property type="entry name" value="DEAD"/>
    <property type="match status" value="1"/>
</dbReference>
<feature type="domain" description="Helicase C-terminal" evidence="14">
    <location>
        <begin position="5"/>
        <end position="218"/>
    </location>
</feature>
<evidence type="ECO:0000256" key="1">
    <source>
        <dbReference type="ARBA" id="ARBA00004123"/>
    </source>
</evidence>
<evidence type="ECO:0000256" key="4">
    <source>
        <dbReference type="ARBA" id="ARBA00022741"/>
    </source>
</evidence>
<dbReference type="FunFam" id="2.60.40.150:FF:000552">
    <property type="entry name" value="Paired amphipathic helix SIN3-like protein"/>
    <property type="match status" value="1"/>
</dbReference>
<sequence length="1497" mass="170425">MNEIVYEKIMEHAGKNQVLVFVHSRKETGKTARAIRDMCLEKDTLGLFLREGSASTEVLRTEAEQCKNLELKDLLPYGFAIHHAGMTRVDRTLVEDLFADKHIQVLVSTATLAWGVNLPAHTVIIKGTQVYSPEKGRWTELGALDILQMLGRAGRPQYDTKGEGILITSHGELQYYLSLLNQQLPIESQMISKLPDMLNAEAVLGNVQNAKDAVNWLGYTYLYIRMLRSPTLYGISHDDLKGDPLLDQRRLDLVHTAALMLDKNNLVKYDKKTGNFQARRDSGGGTAELNRSVTELGRIASHYYITNDTIQTYNQLLKPTLSEIELFRVFSLSSEFRNITVREEEKLELQKLLERVPIPVKESIEEPSAKINVLLQAFISQLKLEGFALMADMVYVTQSAGRLMRAIFEIVLNRGWAQLTDKTLNLCKMIDKRMWQSMCPLRQFKKLPEEVVKKIEKKNFPFERLYDLNHNEIGELIRMPKMGKTIHKYVHLFPKLELSVHLQPITRSTLKVELTIAPDFQWDEKVHGSSEAFWILVEDVDSEVILHHEYFLLKAKYAQDEHLVTFFVPVFEPLPPQYFIRVVSDRWLSCETQLPVSFRHLILPEKYPPPTELLDLQPLPVSALRNSAFESLYQDKFPFFNPIQTQVFNTVYNSDDNVFVGAPTGSGKTICAEFAILRMLLQNSEGRCVYITPMEALAEQVFMDWYEKFQERLSKKVVLLTGETSTDLKLLGKGNIIISTPEKWDILSRRWKQRKNVQNVNLFIVDEVHLIGGENGPVLEVICSRMRYISSQIERPIRIVALSSSLSNAKDVAHWLGCSATSTFNFHPNVRPVPLELHIQGFNISHTQTRLLSMAKPVYHAIMKHSPKKPVIVFVPSRKQTRLTAINILTTCASDVQRQRFLHCAEKDLIPYLDKLNDNTLKETLVNGVGYLHEGLTAMERRVVEQLFSSGAVQVMVASRSLCWGMNIAAHLVIIMDTQYYNGKIHAYVDYPIYDVLQMVGHANRPLQDDEGRCVIMCQGSKKDFFKKFLYEPLPVESHLDHCMHDHFNAEIVTKTIENKQDAVDYLTWTFLYRRMTQNPNYYNLQGVSHRHLSDHLSELVEQTLSDLEQSKCISIEDEMDVAPLNLGMIAAYYYINYTTIELFSMSLNAKTKVRGLIEIISNAAEYENIPIRHHEDNLLRQLAQKVPHKLTNPKFNDPHVKTNLLLQAHLSRMQLSAELQSDTEEILSKAIRLIQACVDVLSSNGWLSPALAAMELAQMVTQAMWSKDSYLKQLPHFTAEHIKRCTDKGTRSCGASAAAGLGLSAVSASWVQGVESVFDIMEMEDEDRNALLQLSDAQIADVARFCNRYPNIELSYEVVEKESIRSGGPVVVLVQLEREEEVTGPVIAPLFPQVGPALPRALPWAQQDTGPDPLSPRQKREEGWWVVIGDSKSNSLISIKRLTLQQKAKVKLDFVAPATGTHNYTLYFMSDAYMGCDQEYKFSVDVKEAESDSESD</sequence>
<feature type="domain" description="Helicase ATP-binding" evidence="13">
    <location>
        <begin position="649"/>
        <end position="824"/>
    </location>
</feature>
<evidence type="ECO:0000256" key="11">
    <source>
        <dbReference type="ARBA" id="ARBA00075915"/>
    </source>
</evidence>
<dbReference type="PANTHER" id="PTHR47961">
    <property type="entry name" value="DNA POLYMERASE THETA, PUTATIVE (AFU_ORTHOLOGUE AFUA_1G05260)-RELATED"/>
    <property type="match status" value="1"/>
</dbReference>
<evidence type="ECO:0000256" key="2">
    <source>
        <dbReference type="ARBA" id="ARBA00012552"/>
    </source>
</evidence>
<evidence type="ECO:0000256" key="9">
    <source>
        <dbReference type="ARBA" id="ARBA00047984"/>
    </source>
</evidence>
<dbReference type="GO" id="GO:0030532">
    <property type="term" value="C:small nuclear ribonucleoprotein complex"/>
    <property type="evidence" value="ECO:0007669"/>
    <property type="project" value="UniProtKB-ARBA"/>
</dbReference>
<dbReference type="FunFam" id="1.10.3380.10:FF:000001">
    <property type="entry name" value="U5 small nuclear ribonucleoprotein helicase"/>
    <property type="match status" value="1"/>
</dbReference>
<dbReference type="CDD" id="cd18021">
    <property type="entry name" value="DEXHc_Brr2_2"/>
    <property type="match status" value="1"/>
</dbReference>
<dbReference type="FunFam" id="1.10.10.10:FF:000012">
    <property type="entry name" value="U5 small nuclear ribonucleoprotein helicase"/>
    <property type="match status" value="1"/>
</dbReference>
<keyword evidence="4" id="KW-0547">Nucleotide-binding</keyword>
<dbReference type="InterPro" id="IPR014756">
    <property type="entry name" value="Ig_E-set"/>
</dbReference>
<dbReference type="InterPro" id="IPR014001">
    <property type="entry name" value="Helicase_ATP-bd"/>
</dbReference>
<comment type="subcellular location">
    <subcellularLocation>
        <location evidence="1">Nucleus</location>
    </subcellularLocation>
</comment>
<dbReference type="FunFam" id="3.40.50.300:FF:000368">
    <property type="entry name" value="U5 small nuclear ribonucleoprotein 200 kDa helicase"/>
    <property type="match status" value="1"/>
</dbReference>
<dbReference type="Gene3D" id="3.40.50.300">
    <property type="entry name" value="P-loop containing nucleotide triphosphate hydrolases"/>
    <property type="match status" value="3"/>
</dbReference>
<dbReference type="Gene3D" id="2.60.40.150">
    <property type="entry name" value="C2 domain"/>
    <property type="match status" value="3"/>
</dbReference>
<dbReference type="InterPro" id="IPR001650">
    <property type="entry name" value="Helicase_C-like"/>
</dbReference>
<feature type="non-terminal residue" evidence="15">
    <location>
        <position position="1497"/>
    </location>
</feature>
<keyword evidence="7" id="KW-0067">ATP-binding</keyword>
<dbReference type="EC" id="3.6.4.13" evidence="2"/>
<dbReference type="GO" id="GO:0003724">
    <property type="term" value="F:RNA helicase activity"/>
    <property type="evidence" value="ECO:0007669"/>
    <property type="project" value="UniProtKB-EC"/>
</dbReference>
<dbReference type="SMART" id="SM00487">
    <property type="entry name" value="DEXDc"/>
    <property type="match status" value="1"/>
</dbReference>
<dbReference type="PROSITE" id="PS51194">
    <property type="entry name" value="HELICASE_CTER"/>
    <property type="match status" value="2"/>
</dbReference>
<name>A0A7K7VRX0_EUDEL</name>
<dbReference type="GO" id="GO:0000398">
    <property type="term" value="P:mRNA splicing, via spliceosome"/>
    <property type="evidence" value="ECO:0007669"/>
    <property type="project" value="UniProtKB-ARBA"/>
</dbReference>
<dbReference type="InterPro" id="IPR057842">
    <property type="entry name" value="WH_MER3"/>
</dbReference>
<dbReference type="FunFam" id="1.10.150.20:FF:000004">
    <property type="entry name" value="U5 small nuclear ribonucleoprotein helicase"/>
    <property type="match status" value="1"/>
</dbReference>
<dbReference type="Gene3D" id="1.10.3380.10">
    <property type="entry name" value="Sec63 N-terminal domain-like domain"/>
    <property type="match status" value="2"/>
</dbReference>
<feature type="non-terminal residue" evidence="15">
    <location>
        <position position="1"/>
    </location>
</feature>
<dbReference type="OrthoDB" id="5575at2759"/>
<evidence type="ECO:0000313" key="15">
    <source>
        <dbReference type="EMBL" id="NXA44149.1"/>
    </source>
</evidence>
<dbReference type="SUPFAM" id="SSF158702">
    <property type="entry name" value="Sec63 N-terminal domain-like"/>
    <property type="match status" value="2"/>
</dbReference>
<dbReference type="InterPro" id="IPR004179">
    <property type="entry name" value="Sec63-dom"/>
</dbReference>
<comment type="caution">
    <text evidence="15">The sequence shown here is derived from an EMBL/GenBank/DDBJ whole genome shotgun (WGS) entry which is preliminary data.</text>
</comment>
<dbReference type="Pfam" id="PF23445">
    <property type="entry name" value="WHD_SNRNP200"/>
    <property type="match status" value="2"/>
</dbReference>
<dbReference type="SUPFAM" id="SSF52540">
    <property type="entry name" value="P-loop containing nucleoside triphosphate hydrolases"/>
    <property type="match status" value="3"/>
</dbReference>
<dbReference type="Pfam" id="PF02889">
    <property type="entry name" value="Sec63"/>
    <property type="match status" value="2"/>
</dbReference>
<dbReference type="SUPFAM" id="SSF46785">
    <property type="entry name" value="Winged helix' DNA-binding domain"/>
    <property type="match status" value="1"/>
</dbReference>
<keyword evidence="8" id="KW-0539">Nucleus</keyword>